<dbReference type="CDD" id="cd07729">
    <property type="entry name" value="AHL_lactonase_MBL-fold"/>
    <property type="match status" value="1"/>
</dbReference>
<evidence type="ECO:0000259" key="6">
    <source>
        <dbReference type="SMART" id="SM00849"/>
    </source>
</evidence>
<dbReference type="InterPro" id="IPR001279">
    <property type="entry name" value="Metallo-B-lactamas"/>
</dbReference>
<keyword evidence="8" id="KW-1185">Reference proteome</keyword>
<dbReference type="PANTHER" id="PTHR42978">
    <property type="entry name" value="QUORUM-QUENCHING LACTONASE YTNP-RELATED-RELATED"/>
    <property type="match status" value="1"/>
</dbReference>
<evidence type="ECO:0000256" key="1">
    <source>
        <dbReference type="ARBA" id="ARBA00001947"/>
    </source>
</evidence>
<dbReference type="SUPFAM" id="SSF56281">
    <property type="entry name" value="Metallo-hydrolase/oxidoreductase"/>
    <property type="match status" value="1"/>
</dbReference>
<dbReference type="STRING" id="1123272.SAMN02745824_1093"/>
<keyword evidence="5" id="KW-0862">Zinc</keyword>
<comment type="cofactor">
    <cofactor evidence="1">
        <name>Zn(2+)</name>
        <dbReference type="ChEBI" id="CHEBI:29105"/>
    </cofactor>
</comment>
<accession>A0A1N6CVP0</accession>
<reference evidence="8" key="1">
    <citation type="submission" date="2016-11" db="EMBL/GenBank/DDBJ databases">
        <authorList>
            <person name="Varghese N."/>
            <person name="Submissions S."/>
        </authorList>
    </citation>
    <scope>NUCLEOTIDE SEQUENCE [LARGE SCALE GENOMIC DNA]</scope>
    <source>
        <strain evidence="8">DSM 22363</strain>
    </source>
</reference>
<organism evidence="7 8">
    <name type="scientific">Parasphingorhabdus marina DSM 22363</name>
    <dbReference type="NCBI Taxonomy" id="1123272"/>
    <lineage>
        <taxon>Bacteria</taxon>
        <taxon>Pseudomonadati</taxon>
        <taxon>Pseudomonadota</taxon>
        <taxon>Alphaproteobacteria</taxon>
        <taxon>Sphingomonadales</taxon>
        <taxon>Sphingomonadaceae</taxon>
        <taxon>Parasphingorhabdus</taxon>
    </lineage>
</organism>
<dbReference type="GO" id="GO:0046872">
    <property type="term" value="F:metal ion binding"/>
    <property type="evidence" value="ECO:0007669"/>
    <property type="project" value="UniProtKB-KW"/>
</dbReference>
<dbReference type="GO" id="GO:0016787">
    <property type="term" value="F:hydrolase activity"/>
    <property type="evidence" value="ECO:0007669"/>
    <property type="project" value="UniProtKB-KW"/>
</dbReference>
<dbReference type="InterPro" id="IPR036866">
    <property type="entry name" value="RibonucZ/Hydroxyglut_hydro"/>
</dbReference>
<evidence type="ECO:0000313" key="7">
    <source>
        <dbReference type="EMBL" id="SIN62572.1"/>
    </source>
</evidence>
<proteinExistence type="inferred from homology"/>
<keyword evidence="4" id="KW-0378">Hydrolase</keyword>
<evidence type="ECO:0000256" key="3">
    <source>
        <dbReference type="ARBA" id="ARBA00022723"/>
    </source>
</evidence>
<evidence type="ECO:0000313" key="8">
    <source>
        <dbReference type="Proteomes" id="UP000185192"/>
    </source>
</evidence>
<comment type="similarity">
    <text evidence="2">Belongs to the metallo-beta-lactamase superfamily.</text>
</comment>
<evidence type="ECO:0000256" key="5">
    <source>
        <dbReference type="ARBA" id="ARBA00022833"/>
    </source>
</evidence>
<dbReference type="PANTHER" id="PTHR42978:SF2">
    <property type="entry name" value="102 KBASES UNSTABLE REGION: FROM 1 TO 119443"/>
    <property type="match status" value="1"/>
</dbReference>
<dbReference type="Gene3D" id="3.60.15.10">
    <property type="entry name" value="Ribonuclease Z/Hydroxyacylglutathione hydrolase-like"/>
    <property type="match status" value="1"/>
</dbReference>
<dbReference type="Pfam" id="PF00753">
    <property type="entry name" value="Lactamase_B"/>
    <property type="match status" value="1"/>
</dbReference>
<evidence type="ECO:0000256" key="4">
    <source>
        <dbReference type="ARBA" id="ARBA00022801"/>
    </source>
</evidence>
<dbReference type="EMBL" id="FSQW01000001">
    <property type="protein sequence ID" value="SIN62572.1"/>
    <property type="molecule type" value="Genomic_DNA"/>
</dbReference>
<dbReference type="RefSeq" id="WP_074204064.1">
    <property type="nucleotide sequence ID" value="NZ_FSQW01000001.1"/>
</dbReference>
<feature type="domain" description="Metallo-beta-lactamase" evidence="6">
    <location>
        <begin position="37"/>
        <end position="234"/>
    </location>
</feature>
<dbReference type="AlphaFoldDB" id="A0A1N6CVP0"/>
<dbReference type="Proteomes" id="UP000185192">
    <property type="component" value="Unassembled WGS sequence"/>
</dbReference>
<evidence type="ECO:0000256" key="2">
    <source>
        <dbReference type="ARBA" id="ARBA00007749"/>
    </source>
</evidence>
<gene>
    <name evidence="7" type="ORF">SAMN02745824_1093</name>
</gene>
<dbReference type="SMART" id="SM00849">
    <property type="entry name" value="Lactamase_B"/>
    <property type="match status" value="1"/>
</dbReference>
<name>A0A1N6CVP0_9SPHN</name>
<protein>
    <submittedName>
        <fullName evidence="7">Glyoxylase, beta-lactamase superfamily II</fullName>
    </submittedName>
</protein>
<keyword evidence="3" id="KW-0479">Metal-binding</keyword>
<sequence>MRTSEQQGVLLYAFTCGHITLPMSFFLDGEPGKARVPACVFLIDHPKGLVLFDTGFSDRFVGMEKGLGKIVDMPDGANISDRLKAIDVDPGQIDYIINSHLHIDHAGGNHMLPNATIIVQTPEWDFGLSGEDSAYDKVDFDLGQPVKRIDGEHDLFGDGTIVIFSTAGHTPGHQSVRVRTATGEAVLAADCCNMRRSLDEMHLPDHCYNVDQYRGSLETLSRLRRAGAQVFYGHDPEFWSQVPQAQELDLNTLPPA</sequence>
<dbReference type="InterPro" id="IPR051013">
    <property type="entry name" value="MBL_superfamily_lactonases"/>
</dbReference>